<name>A0A106QBG7_9BURK</name>
<dbReference type="AlphaFoldDB" id="A0A106QBG7"/>
<organism evidence="1 2">
    <name type="scientific">Burkholderia ubonensis</name>
    <dbReference type="NCBI Taxonomy" id="101571"/>
    <lineage>
        <taxon>Bacteria</taxon>
        <taxon>Pseudomonadati</taxon>
        <taxon>Pseudomonadota</taxon>
        <taxon>Betaproteobacteria</taxon>
        <taxon>Burkholderiales</taxon>
        <taxon>Burkholderiaceae</taxon>
        <taxon>Burkholderia</taxon>
        <taxon>Burkholderia cepacia complex</taxon>
    </lineage>
</organism>
<evidence type="ECO:0000313" key="2">
    <source>
        <dbReference type="Proteomes" id="UP000060630"/>
    </source>
</evidence>
<protein>
    <submittedName>
        <fullName evidence="1">Uncharacterized protein</fullName>
    </submittedName>
</protein>
<reference evidence="1 2" key="1">
    <citation type="submission" date="2015-11" db="EMBL/GenBank/DDBJ databases">
        <title>Expanding the genomic diversity of Burkholderia species for the development of highly accurate diagnostics.</title>
        <authorList>
            <person name="Sahl J."/>
            <person name="Keim P."/>
            <person name="Wagner D."/>
        </authorList>
    </citation>
    <scope>NUCLEOTIDE SEQUENCE [LARGE SCALE GENOMIC DNA]</scope>
    <source>
        <strain evidence="1 2">MSMB2087WGS</strain>
    </source>
</reference>
<sequence length="146" mass="16125">MTDIVQAREAAISAETKVENMFNRVLDRLHALNSRLAELHDEIKAAQPKQSGAVCLELYPCGPGCTGCPHPRWVQYNWTAGTTDKPGVLMGTNLDAQDRDPILALKRKAEHYKATAALIREAKSILAERTQVLTSVRALRYVAKAN</sequence>
<comment type="caution">
    <text evidence="1">The sequence shown here is derived from an EMBL/GenBank/DDBJ whole genome shotgun (WGS) entry which is preliminary data.</text>
</comment>
<dbReference type="EMBL" id="LPHD01000049">
    <property type="protein sequence ID" value="KWA83796.1"/>
    <property type="molecule type" value="Genomic_DNA"/>
</dbReference>
<gene>
    <name evidence="1" type="ORF">WL29_20750</name>
</gene>
<proteinExistence type="predicted"/>
<dbReference type="Proteomes" id="UP000060630">
    <property type="component" value="Unassembled WGS sequence"/>
</dbReference>
<accession>A0A106QBG7</accession>
<dbReference type="RefSeq" id="WP_060191987.1">
    <property type="nucleotide sequence ID" value="NZ_LPHD01000049.1"/>
</dbReference>
<evidence type="ECO:0000313" key="1">
    <source>
        <dbReference type="EMBL" id="KWA83796.1"/>
    </source>
</evidence>